<keyword evidence="2" id="KW-1185">Reference proteome</keyword>
<reference evidence="1 2" key="1">
    <citation type="submission" date="2019-05" db="EMBL/GenBank/DDBJ databases">
        <title>Another draft genome of Portunus trituberculatus and its Hox gene families provides insights of decapod evolution.</title>
        <authorList>
            <person name="Jeong J.-H."/>
            <person name="Song I."/>
            <person name="Kim S."/>
            <person name="Choi T."/>
            <person name="Kim D."/>
            <person name="Ryu S."/>
            <person name="Kim W."/>
        </authorList>
    </citation>
    <scope>NUCLEOTIDE SEQUENCE [LARGE SCALE GENOMIC DNA]</scope>
    <source>
        <tissue evidence="1">Muscle</tissue>
    </source>
</reference>
<dbReference type="AlphaFoldDB" id="A0A5B7GCG1"/>
<accession>A0A5B7GCG1</accession>
<dbReference type="Proteomes" id="UP000324222">
    <property type="component" value="Unassembled WGS sequence"/>
</dbReference>
<sequence>MLECGRHTAKEYGAKDACIIDPFVEIYYVWKTCSQNEDACAQVRRSASHVTSRPTNELPYCAVIK</sequence>
<gene>
    <name evidence="1" type="ORF">E2C01_048987</name>
</gene>
<proteinExistence type="predicted"/>
<protein>
    <submittedName>
        <fullName evidence="1">Uncharacterized protein</fullName>
    </submittedName>
</protein>
<comment type="caution">
    <text evidence="1">The sequence shown here is derived from an EMBL/GenBank/DDBJ whole genome shotgun (WGS) entry which is preliminary data.</text>
</comment>
<organism evidence="1 2">
    <name type="scientific">Portunus trituberculatus</name>
    <name type="common">Swimming crab</name>
    <name type="synonym">Neptunus trituberculatus</name>
    <dbReference type="NCBI Taxonomy" id="210409"/>
    <lineage>
        <taxon>Eukaryota</taxon>
        <taxon>Metazoa</taxon>
        <taxon>Ecdysozoa</taxon>
        <taxon>Arthropoda</taxon>
        <taxon>Crustacea</taxon>
        <taxon>Multicrustacea</taxon>
        <taxon>Malacostraca</taxon>
        <taxon>Eumalacostraca</taxon>
        <taxon>Eucarida</taxon>
        <taxon>Decapoda</taxon>
        <taxon>Pleocyemata</taxon>
        <taxon>Brachyura</taxon>
        <taxon>Eubrachyura</taxon>
        <taxon>Portunoidea</taxon>
        <taxon>Portunidae</taxon>
        <taxon>Portuninae</taxon>
        <taxon>Portunus</taxon>
    </lineage>
</organism>
<name>A0A5B7GCG1_PORTR</name>
<evidence type="ECO:0000313" key="1">
    <source>
        <dbReference type="EMBL" id="MPC55055.1"/>
    </source>
</evidence>
<dbReference type="EMBL" id="VSRR010012849">
    <property type="protein sequence ID" value="MPC55055.1"/>
    <property type="molecule type" value="Genomic_DNA"/>
</dbReference>
<evidence type="ECO:0000313" key="2">
    <source>
        <dbReference type="Proteomes" id="UP000324222"/>
    </source>
</evidence>